<protein>
    <recommendedName>
        <fullName evidence="3">Phage tail-collar fibre protein</fullName>
    </recommendedName>
</protein>
<evidence type="ECO:0000313" key="2">
    <source>
        <dbReference type="Proteomes" id="UP000184536"/>
    </source>
</evidence>
<evidence type="ECO:0000313" key="1">
    <source>
        <dbReference type="EMBL" id="SHJ78584.1"/>
    </source>
</evidence>
<dbReference type="EMBL" id="FQZV01000041">
    <property type="protein sequence ID" value="SHJ78584.1"/>
    <property type="molecule type" value="Genomic_DNA"/>
</dbReference>
<name>A0A1M6M526_9FIRM</name>
<organism evidence="1 2">
    <name type="scientific">Geosporobacter subterraneus DSM 17957</name>
    <dbReference type="NCBI Taxonomy" id="1121919"/>
    <lineage>
        <taxon>Bacteria</taxon>
        <taxon>Bacillati</taxon>
        <taxon>Bacillota</taxon>
        <taxon>Clostridia</taxon>
        <taxon>Peptostreptococcales</taxon>
        <taxon>Thermotaleaceae</taxon>
        <taxon>Geosporobacter</taxon>
    </lineage>
</organism>
<dbReference type="OrthoDB" id="2087518at2"/>
<keyword evidence="2" id="KW-1185">Reference proteome</keyword>
<dbReference type="RefSeq" id="WP_110941930.1">
    <property type="nucleotide sequence ID" value="NZ_FQZV01000041.1"/>
</dbReference>
<dbReference type="AlphaFoldDB" id="A0A1M6M526"/>
<gene>
    <name evidence="1" type="ORF">SAMN02745975_02873</name>
</gene>
<dbReference type="STRING" id="1121919.SAMN02745975_02873"/>
<dbReference type="Proteomes" id="UP000184536">
    <property type="component" value="Unassembled WGS sequence"/>
</dbReference>
<reference evidence="2" key="1">
    <citation type="submission" date="2016-11" db="EMBL/GenBank/DDBJ databases">
        <authorList>
            <person name="Varghese N."/>
            <person name="Submissions S."/>
        </authorList>
    </citation>
    <scope>NUCLEOTIDE SEQUENCE [LARGE SCALE GENOMIC DNA]</scope>
    <source>
        <strain evidence="2">DSM 17957</strain>
    </source>
</reference>
<sequence length="252" mass="27217">MARYRSTITDKGSEVLTNLIAIGSQLQITRAACGDGIPEVSPNTLTALVSPITVDTQVQAKQFIPGDPSIMKIPVQVTNAGLESEVWVREIGIFALDENNQEFLFAYSWLDGEDSDNVLPATSFLEDPDSPADTVHIHDVALLVTNQENSNITIQVGASSFVTTAQMIAYSAPLVHTQPAGTVIESTGQTVEETQRRQDFGIEAIKEQLDTGFVGTTVTHTFAPSQLPYWKGYDGTGLPEGVLDTASNKLYL</sequence>
<proteinExistence type="predicted"/>
<accession>A0A1M6M526</accession>
<evidence type="ECO:0008006" key="3">
    <source>
        <dbReference type="Google" id="ProtNLM"/>
    </source>
</evidence>